<feature type="compositionally biased region" description="Low complexity" evidence="1">
    <location>
        <begin position="356"/>
        <end position="374"/>
    </location>
</feature>
<reference evidence="3" key="1">
    <citation type="submission" date="2020-10" db="EMBL/GenBank/DDBJ databases">
        <authorList>
            <person name="Kikuchi T."/>
        </authorList>
    </citation>
    <scope>NUCLEOTIDE SEQUENCE</scope>
    <source>
        <strain evidence="3">NKZ352</strain>
    </source>
</reference>
<dbReference type="SMART" id="SM00494">
    <property type="entry name" value="ChtBD2"/>
    <property type="match status" value="1"/>
</dbReference>
<proteinExistence type="predicted"/>
<keyword evidence="4" id="KW-1185">Reference proteome</keyword>
<feature type="compositionally biased region" description="Basic and acidic residues" evidence="1">
    <location>
        <begin position="17"/>
        <end position="33"/>
    </location>
</feature>
<feature type="region of interest" description="Disordered" evidence="1">
    <location>
        <begin position="140"/>
        <end position="171"/>
    </location>
</feature>
<feature type="region of interest" description="Disordered" evidence="1">
    <location>
        <begin position="1"/>
        <end position="33"/>
    </location>
</feature>
<dbReference type="OrthoDB" id="5912039at2759"/>
<feature type="compositionally biased region" description="Basic and acidic residues" evidence="1">
    <location>
        <begin position="444"/>
        <end position="460"/>
    </location>
</feature>
<dbReference type="InterPro" id="IPR007026">
    <property type="entry name" value="CC_domain"/>
</dbReference>
<dbReference type="PANTHER" id="PTHR34150">
    <property type="entry name" value="PROTEIN CBG08832-RELATED"/>
    <property type="match status" value="1"/>
</dbReference>
<feature type="region of interest" description="Disordered" evidence="1">
    <location>
        <begin position="1006"/>
        <end position="1028"/>
    </location>
</feature>
<name>A0A8S1GS89_9PELO</name>
<dbReference type="PANTHER" id="PTHR34150:SF7">
    <property type="entry name" value="PROTEIN CBG10108"/>
    <property type="match status" value="1"/>
</dbReference>
<dbReference type="SMART" id="SM00289">
    <property type="entry name" value="WR1"/>
    <property type="match status" value="17"/>
</dbReference>
<feature type="region of interest" description="Disordered" evidence="1">
    <location>
        <begin position="894"/>
        <end position="927"/>
    </location>
</feature>
<evidence type="ECO:0000313" key="4">
    <source>
        <dbReference type="Proteomes" id="UP000835052"/>
    </source>
</evidence>
<comment type="caution">
    <text evidence="3">The sequence shown here is derived from an EMBL/GenBank/DDBJ whole genome shotgun (WGS) entry which is preliminary data.</text>
</comment>
<dbReference type="InterPro" id="IPR006150">
    <property type="entry name" value="Cys_repeat_1"/>
</dbReference>
<dbReference type="InterPro" id="IPR002557">
    <property type="entry name" value="Chitin-bd_dom"/>
</dbReference>
<gene>
    <name evidence="3" type="ORF">CAUJ_LOCUS1653</name>
</gene>
<evidence type="ECO:0000259" key="2">
    <source>
        <dbReference type="SMART" id="SM00494"/>
    </source>
</evidence>
<feature type="region of interest" description="Disordered" evidence="1">
    <location>
        <begin position="444"/>
        <end position="463"/>
    </location>
</feature>
<dbReference type="Proteomes" id="UP000835052">
    <property type="component" value="Unassembled WGS sequence"/>
</dbReference>
<dbReference type="Pfam" id="PF04942">
    <property type="entry name" value="CC"/>
    <property type="match status" value="2"/>
</dbReference>
<accession>A0A8S1GS89</accession>
<protein>
    <recommendedName>
        <fullName evidence="2">Chitin-binding type-2 domain-containing protein</fullName>
    </recommendedName>
</protein>
<feature type="compositionally biased region" description="Basic residues" evidence="1">
    <location>
        <begin position="911"/>
        <end position="924"/>
    </location>
</feature>
<feature type="compositionally biased region" description="Polar residues" evidence="1">
    <location>
        <begin position="149"/>
        <end position="170"/>
    </location>
</feature>
<evidence type="ECO:0000256" key="1">
    <source>
        <dbReference type="SAM" id="MobiDB-lite"/>
    </source>
</evidence>
<dbReference type="EMBL" id="CAJGYM010000003">
    <property type="protein sequence ID" value="CAD6185734.1"/>
    <property type="molecule type" value="Genomic_DNA"/>
</dbReference>
<feature type="region of interest" description="Disordered" evidence="1">
    <location>
        <begin position="355"/>
        <end position="375"/>
    </location>
</feature>
<dbReference type="GO" id="GO:0008061">
    <property type="term" value="F:chitin binding"/>
    <property type="evidence" value="ECO:0007669"/>
    <property type="project" value="InterPro"/>
</dbReference>
<dbReference type="GO" id="GO:0005576">
    <property type="term" value="C:extracellular region"/>
    <property type="evidence" value="ECO:0007669"/>
    <property type="project" value="InterPro"/>
</dbReference>
<sequence>MPAREKQRVLWMGGGASDRRGVADDGPSREKPRGFRQTFEASAVPSGVLFDPQTAVGVAVEQHMAMLPLALILLVGSALAQTPVIGGTCKLGTADVQIGGKQTQFFLKCEATADSTDGEGVWVVKSRAAASAAPAQAAQVPLSSAQVPAENTQPQQHPKSRKQSSPNICEQDNGARESETCAVSATCLQAHNEFPSSYLQCDQTTLRWTRKSCQDGFLFNFEQQTCIVPKRMSSLSPLCSDGSSPSGNCNSTTTSSCPKEHFCTSQGVCCPMTALQATSSCLLMCSVTATCPKGMMCYNNCCEERKIFRHPESWKDWKESDFKDVFAAKNDVFDTAAIEAFPTLGPLPLDELEEVTTTSTTTMRPTTLATTTSSEMPKENLIDSPYFRGSNTLKKVVIQPVAKPGSIVRDPIQDTPRDSTWPIETTTKEMPRSVINEVPRDTSKKVFRDPSWPRKTETSKAPRKLGSNWKIRKPNFDPEPATCNCPTTPAPTLTGTCGGTNAVCKIDADCPPTFACEGNCCRLAVCPKTGAVARFSCTSKYNCRAGEVCLFGGCCPIEVEAAGAEPYDFAEKRTTSVEITTTPVPLNGCSIDDRVKNCDFDHPCPETSECVAGTCCKIAASGKMWKWLDGPSHSKELRPLGRLSHRLENNEVAELSEVGNKVLEKKEEEEDIFKNVPLPENFFEKTEKKKNKMKPLPDIFMETTEKKNKMKPLPDIFMEKSSKKLPDVFTEKSKPGLSFSKGKCLSSQKCDLRTLCPPQFTCSLDGRCCKMNVLCPDGTVPESACDGSFDAACPSSSHACLTLEHELSACCVVVKGFDVRHHEVSHCPSGSSEVAPKFGNFCRYSLQCPSPYFCNNRGRQQANGLLCTFSSCSNSNPCNVGTCNNGYCCSSSGSSNQNSAIIPEKTTKSTTNKKRKHRKPSKKEKKIDLTAPLADFPVGPPGYGFPEHLATLDDVLIKATGDGNSCAGGFSSSLVCSLGAECPPGLHCDRTIGLCCPLLLPLTDPANPKPERRHRKEQRSEAEEAGAGGAHLRFSSYAPCNSPCFTPSSNNNCVGCGAASPQIITIPSSSGCPGGGYSVGTCNSGYCATGYSCVQNQCCPSYSAPQVSVYSCPSGGSAVGACISGQCATGYSCYNNACCPSTTTQNPFVCPDGTQAAGGCVNGQCGTGYTCSNGLCCVGTTTTVRCLDGSSAVGACIPSCTGNACGGVQVSYYCGTGYTCTTGNICCPVNSCPNGGTLLGPAVNGLCPNGYTLQGDVCCSSLCTDGSAGTPAINGICPGGTTLTNGVCCASTVTCDVSISNGPCTGVFNGGCSAGHACDTTQNICCPIVDFNDANDQVGPCLDGTCPALFVCVLTPNNDFIDPVTGDNPGVCVSLQSVPGVCDVADQVGVCNTDTATGTCPTGFTCFTAAGICCTDGTVFSRLRGAKRPNNRLPAYGRPLNSYMPPRIGGSSTCADGSLSAGACMNGLCGLGHVCQNGQCCNPSSSSSNGGGPDNKLQSVCPSGETAVSGCFIDGTCGVGFECVRGMNLCCPPGQPSVGPSPSNILPSQPQNIISPRPIGARCQFDGECVGQQEGLSMCHAGVCQCSPIAYSQGIACIRRKSFQMNDEPTMDGEKPGQIVKSV</sequence>
<organism evidence="3 4">
    <name type="scientific">Caenorhabditis auriculariae</name>
    <dbReference type="NCBI Taxonomy" id="2777116"/>
    <lineage>
        <taxon>Eukaryota</taxon>
        <taxon>Metazoa</taxon>
        <taxon>Ecdysozoa</taxon>
        <taxon>Nematoda</taxon>
        <taxon>Chromadorea</taxon>
        <taxon>Rhabditida</taxon>
        <taxon>Rhabditina</taxon>
        <taxon>Rhabditomorpha</taxon>
        <taxon>Rhabditoidea</taxon>
        <taxon>Rhabditidae</taxon>
        <taxon>Peloderinae</taxon>
        <taxon>Caenorhabditis</taxon>
    </lineage>
</organism>
<evidence type="ECO:0000313" key="3">
    <source>
        <dbReference type="EMBL" id="CAD6185734.1"/>
    </source>
</evidence>
<feature type="domain" description="Chitin-binding type-2" evidence="2">
    <location>
        <begin position="179"/>
        <end position="233"/>
    </location>
</feature>